<reference evidence="1 2" key="1">
    <citation type="submission" date="2019-03" db="EMBL/GenBank/DDBJ databases">
        <title>Draft genome sequences of novel Actinobacteria.</title>
        <authorList>
            <person name="Sahin N."/>
            <person name="Ay H."/>
            <person name="Saygin H."/>
        </authorList>
    </citation>
    <scope>NUCLEOTIDE SEQUENCE [LARGE SCALE GENOMIC DNA]</scope>
    <source>
        <strain evidence="1 2">CH32</strain>
    </source>
</reference>
<protein>
    <submittedName>
        <fullName evidence="1">SAM-dependent methyltransferase</fullName>
    </submittedName>
</protein>
<dbReference type="RefSeq" id="WP_132612876.1">
    <property type="nucleotide sequence ID" value="NZ_SMKQ01000036.1"/>
</dbReference>
<dbReference type="GO" id="GO:0008168">
    <property type="term" value="F:methyltransferase activity"/>
    <property type="evidence" value="ECO:0007669"/>
    <property type="project" value="UniProtKB-KW"/>
</dbReference>
<organism evidence="1 2">
    <name type="scientific">Nonomuraea terrae</name>
    <dbReference type="NCBI Taxonomy" id="2530383"/>
    <lineage>
        <taxon>Bacteria</taxon>
        <taxon>Bacillati</taxon>
        <taxon>Actinomycetota</taxon>
        <taxon>Actinomycetes</taxon>
        <taxon>Streptosporangiales</taxon>
        <taxon>Streptosporangiaceae</taxon>
        <taxon>Nonomuraea</taxon>
    </lineage>
</organism>
<keyword evidence="2" id="KW-1185">Reference proteome</keyword>
<comment type="caution">
    <text evidence="1">The sequence shown here is derived from an EMBL/GenBank/DDBJ whole genome shotgun (WGS) entry which is preliminary data.</text>
</comment>
<sequence length="208" mass="22389">MIGELYADSLTGAETDIEYEDGRRRPLHATRWLEPIDGDEVMLSRCSGPTLDVGSGPGRLTVALARRGVVALGIDVTPHAVRLTRLAGGMALCRDVFGPVPGAGRWTTALLADGNIGIGGDPPALLRRMRELVRPGGEVIAELAPPGAPTRAERVRLRRGTVTGPWFRWADVSVSDVSRLAHDTGFTVTTCDEASGRWFACLRRTHRA</sequence>
<keyword evidence="1" id="KW-0489">Methyltransferase</keyword>
<dbReference type="AlphaFoldDB" id="A0A4R4YTP7"/>
<dbReference type="SUPFAM" id="SSF53335">
    <property type="entry name" value="S-adenosyl-L-methionine-dependent methyltransferases"/>
    <property type="match status" value="1"/>
</dbReference>
<dbReference type="EMBL" id="SMKQ01000036">
    <property type="protein sequence ID" value="TDD48705.1"/>
    <property type="molecule type" value="Genomic_DNA"/>
</dbReference>
<dbReference type="OrthoDB" id="4484556at2"/>
<gene>
    <name evidence="1" type="ORF">E1286_15125</name>
</gene>
<proteinExistence type="predicted"/>
<evidence type="ECO:0000313" key="1">
    <source>
        <dbReference type="EMBL" id="TDD48705.1"/>
    </source>
</evidence>
<name>A0A4R4YTP7_9ACTN</name>
<dbReference type="GO" id="GO:0032259">
    <property type="term" value="P:methylation"/>
    <property type="evidence" value="ECO:0007669"/>
    <property type="project" value="UniProtKB-KW"/>
</dbReference>
<dbReference type="Gene3D" id="3.40.50.150">
    <property type="entry name" value="Vaccinia Virus protein VP39"/>
    <property type="match status" value="1"/>
</dbReference>
<dbReference type="Proteomes" id="UP000295302">
    <property type="component" value="Unassembled WGS sequence"/>
</dbReference>
<dbReference type="CDD" id="cd02440">
    <property type="entry name" value="AdoMet_MTases"/>
    <property type="match status" value="1"/>
</dbReference>
<evidence type="ECO:0000313" key="2">
    <source>
        <dbReference type="Proteomes" id="UP000295302"/>
    </source>
</evidence>
<dbReference type="InterPro" id="IPR029063">
    <property type="entry name" value="SAM-dependent_MTases_sf"/>
</dbReference>
<keyword evidence="1" id="KW-0808">Transferase</keyword>
<accession>A0A4R4YTP7</accession>